<evidence type="ECO:0000256" key="1">
    <source>
        <dbReference type="ARBA" id="ARBA00023125"/>
    </source>
</evidence>
<dbReference type="InterPro" id="IPR001789">
    <property type="entry name" value="Sig_transdc_resp-reg_receiver"/>
</dbReference>
<dbReference type="eggNOG" id="COG2197">
    <property type="taxonomic scope" value="Bacteria"/>
</dbReference>
<dbReference type="InterPro" id="IPR039420">
    <property type="entry name" value="WalR-like"/>
</dbReference>
<dbReference type="STRING" id="111780.Sta7437_0189"/>
<dbReference type="InterPro" id="IPR058245">
    <property type="entry name" value="NreC/VraR/RcsB-like_REC"/>
</dbReference>
<dbReference type="HOGENOM" id="CLU_000445_90_1_3"/>
<feature type="transmembrane region" description="Helical" evidence="3">
    <location>
        <begin position="199"/>
        <end position="223"/>
    </location>
</feature>
<dbReference type="InterPro" id="IPR011006">
    <property type="entry name" value="CheY-like_superfamily"/>
</dbReference>
<dbReference type="PANTHER" id="PTHR43214:SF43">
    <property type="entry name" value="TWO-COMPONENT RESPONSE REGULATOR"/>
    <property type="match status" value="1"/>
</dbReference>
<keyword evidence="3" id="KW-1133">Transmembrane helix</keyword>
<sequence length="225" mass="25715">MIRVLIVDDQNLIRQALQMYLEAESDIKVVGQANDGLEAIEKIQNLKPDLTILDIEMPGMDGITTIKVVAQRFPENKILVLSSHNNEVDVENAMQSGAKGYLLKNTPAHELADAIRYVYKGYCQLSPGLLEKLIERTSQNFPEHITQLEEKFNQRIDILEKSGSPFSKEAREDIITELQLTKKQLVKVKVAYKRLEQQFSWIVIYLISLTILFFTGVAFFIFVKL</sequence>
<dbReference type="SUPFAM" id="SSF52172">
    <property type="entry name" value="CheY-like"/>
    <property type="match status" value="1"/>
</dbReference>
<evidence type="ECO:0000313" key="6">
    <source>
        <dbReference type="Proteomes" id="UP000010473"/>
    </source>
</evidence>
<dbReference type="CDD" id="cd17535">
    <property type="entry name" value="REC_NarL-like"/>
    <property type="match status" value="1"/>
</dbReference>
<dbReference type="OrthoDB" id="159632at2"/>
<feature type="domain" description="Response regulatory" evidence="4">
    <location>
        <begin position="3"/>
        <end position="119"/>
    </location>
</feature>
<gene>
    <name evidence="5" type="ordered locus">Sta7437_0189</name>
</gene>
<keyword evidence="2" id="KW-0597">Phosphoprotein</keyword>
<feature type="modified residue" description="4-aspartylphosphate" evidence="2">
    <location>
        <position position="54"/>
    </location>
</feature>
<dbReference type="Proteomes" id="UP000010473">
    <property type="component" value="Chromosome"/>
</dbReference>
<dbReference type="KEGG" id="scs:Sta7437_0189"/>
<dbReference type="Pfam" id="PF00072">
    <property type="entry name" value="Response_reg"/>
    <property type="match status" value="1"/>
</dbReference>
<dbReference type="EMBL" id="CP003653">
    <property type="protein sequence ID" value="AFZ33807.1"/>
    <property type="molecule type" value="Genomic_DNA"/>
</dbReference>
<dbReference type="PROSITE" id="PS50110">
    <property type="entry name" value="RESPONSE_REGULATORY"/>
    <property type="match status" value="1"/>
</dbReference>
<reference evidence="6" key="1">
    <citation type="journal article" date="2013" name="Proc. Natl. Acad. Sci. U.S.A.">
        <title>Improving the coverage of the cyanobacterial phylum using diversity-driven genome sequencing.</title>
        <authorList>
            <person name="Shih P.M."/>
            <person name="Wu D."/>
            <person name="Latifi A."/>
            <person name="Axen S.D."/>
            <person name="Fewer D.P."/>
            <person name="Talla E."/>
            <person name="Calteau A."/>
            <person name="Cai F."/>
            <person name="Tandeau de Marsac N."/>
            <person name="Rippka R."/>
            <person name="Herdman M."/>
            <person name="Sivonen K."/>
            <person name="Coursin T."/>
            <person name="Laurent T."/>
            <person name="Goodwin L."/>
            <person name="Nolan M."/>
            <person name="Davenport K.W."/>
            <person name="Han C.S."/>
            <person name="Rubin E.M."/>
            <person name="Eisen J.A."/>
            <person name="Woyke T."/>
            <person name="Gugger M."/>
            <person name="Kerfeld C.A."/>
        </authorList>
    </citation>
    <scope>NUCLEOTIDE SEQUENCE [LARGE SCALE GENOMIC DNA]</scope>
    <source>
        <strain evidence="6">ATCC 29371 / PCC 7437</strain>
    </source>
</reference>
<keyword evidence="3" id="KW-0472">Membrane</keyword>
<evidence type="ECO:0000313" key="5">
    <source>
        <dbReference type="EMBL" id="AFZ33807.1"/>
    </source>
</evidence>
<name>K9XQ61_STAC7</name>
<keyword evidence="1" id="KW-0238">DNA-binding</keyword>
<protein>
    <submittedName>
        <fullName evidence="5">Two component transcriptional regulator, LuxR family</fullName>
    </submittedName>
</protein>
<keyword evidence="3" id="KW-0812">Transmembrane</keyword>
<dbReference type="AlphaFoldDB" id="K9XQ61"/>
<dbReference type="PANTHER" id="PTHR43214">
    <property type="entry name" value="TWO-COMPONENT RESPONSE REGULATOR"/>
    <property type="match status" value="1"/>
</dbReference>
<keyword evidence="6" id="KW-1185">Reference proteome</keyword>
<dbReference type="GO" id="GO:0000160">
    <property type="term" value="P:phosphorelay signal transduction system"/>
    <property type="evidence" value="ECO:0007669"/>
    <property type="project" value="InterPro"/>
</dbReference>
<organism evidence="5 6">
    <name type="scientific">Stanieria cyanosphaera (strain ATCC 29371 / PCC 7437)</name>
    <dbReference type="NCBI Taxonomy" id="111780"/>
    <lineage>
        <taxon>Bacteria</taxon>
        <taxon>Bacillati</taxon>
        <taxon>Cyanobacteriota</taxon>
        <taxon>Cyanophyceae</taxon>
        <taxon>Pleurocapsales</taxon>
        <taxon>Dermocarpellaceae</taxon>
        <taxon>Stanieria</taxon>
    </lineage>
</organism>
<evidence type="ECO:0000256" key="2">
    <source>
        <dbReference type="PROSITE-ProRule" id="PRU00169"/>
    </source>
</evidence>
<proteinExistence type="predicted"/>
<dbReference type="SMART" id="SM00448">
    <property type="entry name" value="REC"/>
    <property type="match status" value="1"/>
</dbReference>
<evidence type="ECO:0000256" key="3">
    <source>
        <dbReference type="SAM" id="Phobius"/>
    </source>
</evidence>
<dbReference type="GO" id="GO:0003677">
    <property type="term" value="F:DNA binding"/>
    <property type="evidence" value="ECO:0007669"/>
    <property type="project" value="UniProtKB-KW"/>
</dbReference>
<dbReference type="Gene3D" id="3.40.50.2300">
    <property type="match status" value="1"/>
</dbReference>
<evidence type="ECO:0000259" key="4">
    <source>
        <dbReference type="PROSITE" id="PS50110"/>
    </source>
</evidence>
<dbReference type="RefSeq" id="WP_015191480.1">
    <property type="nucleotide sequence ID" value="NC_019748.1"/>
</dbReference>
<accession>K9XQ61</accession>